<dbReference type="InterPro" id="IPR038610">
    <property type="entry name" value="FliK-like_C_sf"/>
</dbReference>
<evidence type="ECO:0000313" key="4">
    <source>
        <dbReference type="Proteomes" id="UP000314011"/>
    </source>
</evidence>
<evidence type="ECO:0000313" key="3">
    <source>
        <dbReference type="EMBL" id="TNY33863.1"/>
    </source>
</evidence>
<dbReference type="CDD" id="cd17470">
    <property type="entry name" value="T3SS_Flik_C"/>
    <property type="match status" value="1"/>
</dbReference>
<keyword evidence="3" id="KW-0282">Flagellum</keyword>
<name>A0A5C5GGP4_9RHOB</name>
<feature type="region of interest" description="Disordered" evidence="1">
    <location>
        <begin position="329"/>
        <end position="349"/>
    </location>
</feature>
<dbReference type="Proteomes" id="UP000314011">
    <property type="component" value="Unassembled WGS sequence"/>
</dbReference>
<dbReference type="InterPro" id="IPR021136">
    <property type="entry name" value="Flagellar_hook_control-like_C"/>
</dbReference>
<feature type="region of interest" description="Disordered" evidence="1">
    <location>
        <begin position="288"/>
        <end position="313"/>
    </location>
</feature>
<feature type="domain" description="Flagellar hook-length control protein-like C-terminal" evidence="2">
    <location>
        <begin position="362"/>
        <end position="436"/>
    </location>
</feature>
<evidence type="ECO:0000259" key="2">
    <source>
        <dbReference type="Pfam" id="PF02120"/>
    </source>
</evidence>
<dbReference type="Gene3D" id="3.30.750.140">
    <property type="match status" value="1"/>
</dbReference>
<feature type="region of interest" description="Disordered" evidence="1">
    <location>
        <begin position="92"/>
        <end position="112"/>
    </location>
</feature>
<dbReference type="OrthoDB" id="7203912at2"/>
<keyword evidence="3" id="KW-0969">Cilium</keyword>
<dbReference type="EMBL" id="VFFF01000001">
    <property type="protein sequence ID" value="TNY33863.1"/>
    <property type="molecule type" value="Genomic_DNA"/>
</dbReference>
<keyword evidence="4" id="KW-1185">Reference proteome</keyword>
<comment type="caution">
    <text evidence="3">The sequence shown here is derived from an EMBL/GenBank/DDBJ whole genome shotgun (WGS) entry which is preliminary data.</text>
</comment>
<accession>A0A5C5GGP4</accession>
<reference evidence="3 4" key="1">
    <citation type="submission" date="2019-06" db="EMBL/GenBank/DDBJ databases">
        <title>Genome of new Rhodobacteraceae sp. SM1903.</title>
        <authorList>
            <person name="Ren X."/>
        </authorList>
    </citation>
    <scope>NUCLEOTIDE SEQUENCE [LARGE SCALE GENOMIC DNA]</scope>
    <source>
        <strain evidence="3 4">SM1903</strain>
    </source>
</reference>
<protein>
    <submittedName>
        <fullName evidence="3">Flagellar hook-length control protein FliK</fullName>
    </submittedName>
</protein>
<sequence length="479" mass="50883">MQNISALRADQTGVSFEIGNLSPKYSSADFAAVLAVLSDGELTAASEFGLPTESAVGESASDTEAAADVLDIGKLEEGAFPAEQHHELTSSAGAEVLSPPVSAPSSTEVEGGFFSSADTINLEDPHGDEAAADRNQAPIQTPHQVLVESASNRSFDGETDLTRIETSARTEGALIPADRQGSETSAVTARALQAAEEAPMLENQERSVEMLEREVVESPRQVPGELVSSFGLTGNALVQKDAFLKLAEPTDHIDRLFVAVTASPRLNRPEVDLTEVVPDRKSALLDSSASIQVEPKTEPATRGTSSALLASQAEAKLAQGREFELPATTAPTDRLAPNPTPNAMPQSQLAHQVNRQLVVSIQNNPTGTTEIRLDPPELGNVRVSVSHTESSLLITLVADRADTSEMLRRHVAVLSESLRSAGFAEVNIQLPERGQQSFDRRGQGQAEGDSIEVDPDGVLEIVERPTTKLVSLTGLDLRL</sequence>
<keyword evidence="3" id="KW-0966">Cell projection</keyword>
<gene>
    <name evidence="3" type="ORF">FHY64_11545</name>
</gene>
<organism evidence="3 4">
    <name type="scientific">Pelagovum pacificum</name>
    <dbReference type="NCBI Taxonomy" id="2588711"/>
    <lineage>
        <taxon>Bacteria</taxon>
        <taxon>Pseudomonadati</taxon>
        <taxon>Pseudomonadota</taxon>
        <taxon>Alphaproteobacteria</taxon>
        <taxon>Rhodobacterales</taxon>
        <taxon>Paracoccaceae</taxon>
        <taxon>Pelagovum</taxon>
    </lineage>
</organism>
<evidence type="ECO:0000256" key="1">
    <source>
        <dbReference type="SAM" id="MobiDB-lite"/>
    </source>
</evidence>
<dbReference type="AlphaFoldDB" id="A0A5C5GGP4"/>
<proteinExistence type="predicted"/>
<dbReference type="Pfam" id="PF02120">
    <property type="entry name" value="Flg_hook"/>
    <property type="match status" value="1"/>
</dbReference>
<dbReference type="RefSeq" id="WP_140194662.1">
    <property type="nucleotide sequence ID" value="NZ_CP065915.1"/>
</dbReference>